<dbReference type="PANTHER" id="PTHR33481">
    <property type="entry name" value="REVERSE TRANSCRIPTASE"/>
    <property type="match status" value="1"/>
</dbReference>
<reference evidence="3" key="1">
    <citation type="journal article" date="2011" name="PLoS Genet.">
        <title>Genomic analysis of the necrotrophic fungal pathogens Sclerotinia sclerotiorum and Botrytis cinerea.</title>
        <authorList>
            <person name="Amselem J."/>
            <person name="Cuomo C.A."/>
            <person name="van Kan J.A."/>
            <person name="Viaud M."/>
            <person name="Benito E.P."/>
            <person name="Couloux A."/>
            <person name="Coutinho P.M."/>
            <person name="de Vries R.P."/>
            <person name="Dyer P.S."/>
            <person name="Fillinger S."/>
            <person name="Fournier E."/>
            <person name="Gout L."/>
            <person name="Hahn M."/>
            <person name="Kohn L."/>
            <person name="Lapalu N."/>
            <person name="Plummer K.M."/>
            <person name="Pradier J.M."/>
            <person name="Quevillon E."/>
            <person name="Sharon A."/>
            <person name="Simon A."/>
            <person name="ten Have A."/>
            <person name="Tudzynski B."/>
            <person name="Tudzynski P."/>
            <person name="Wincker P."/>
            <person name="Andrew M."/>
            <person name="Anthouard V."/>
            <person name="Beever R.E."/>
            <person name="Beffa R."/>
            <person name="Benoit I."/>
            <person name="Bouzid O."/>
            <person name="Brault B."/>
            <person name="Chen Z."/>
            <person name="Choquer M."/>
            <person name="Collemare J."/>
            <person name="Cotton P."/>
            <person name="Danchin E.G."/>
            <person name="Da Silva C."/>
            <person name="Gautier A."/>
            <person name="Giraud C."/>
            <person name="Giraud T."/>
            <person name="Gonzalez C."/>
            <person name="Grossetete S."/>
            <person name="Guldener U."/>
            <person name="Henrissat B."/>
            <person name="Howlett B.J."/>
            <person name="Kodira C."/>
            <person name="Kretschmer M."/>
            <person name="Lappartient A."/>
            <person name="Leroch M."/>
            <person name="Levis C."/>
            <person name="Mauceli E."/>
            <person name="Neuveglise C."/>
            <person name="Oeser B."/>
            <person name="Pearson M."/>
            <person name="Poulain J."/>
            <person name="Poussereau N."/>
            <person name="Quesneville H."/>
            <person name="Rascle C."/>
            <person name="Schumacher J."/>
            <person name="Segurens B."/>
            <person name="Sexton A."/>
            <person name="Silva E."/>
            <person name="Sirven C."/>
            <person name="Soanes D.M."/>
            <person name="Talbot N.J."/>
            <person name="Templeton M."/>
            <person name="Yandava C."/>
            <person name="Yarden O."/>
            <person name="Zeng Q."/>
            <person name="Rollins J.A."/>
            <person name="Lebrun M.H."/>
            <person name="Dickman M."/>
        </authorList>
    </citation>
    <scope>NUCLEOTIDE SEQUENCE [LARGE SCALE GENOMIC DNA]</scope>
    <source>
        <strain evidence="3">ATCC 18683 / 1980 / Ss-1</strain>
    </source>
</reference>
<dbReference type="STRING" id="665079.A7EV02"/>
<dbReference type="InParanoid" id="A7EV02"/>
<feature type="domain" description="Reverse transcriptase" evidence="1">
    <location>
        <begin position="1"/>
        <end position="156"/>
    </location>
</feature>
<dbReference type="Proteomes" id="UP000001312">
    <property type="component" value="Unassembled WGS sequence"/>
</dbReference>
<dbReference type="PROSITE" id="PS50878">
    <property type="entry name" value="RT_POL"/>
    <property type="match status" value="1"/>
</dbReference>
<dbReference type="KEGG" id="ssl:SS1G_09160"/>
<proteinExistence type="predicted"/>
<dbReference type="eggNOG" id="KOG1075">
    <property type="taxonomic scope" value="Eukaryota"/>
</dbReference>
<dbReference type="Pfam" id="PF00078">
    <property type="entry name" value="RVT_1"/>
    <property type="match status" value="1"/>
</dbReference>
<organism evidence="2 3">
    <name type="scientific">Sclerotinia sclerotiorum (strain ATCC 18683 / 1980 / Ss-1)</name>
    <name type="common">White mold</name>
    <name type="synonym">Whetzelinia sclerotiorum</name>
    <dbReference type="NCBI Taxonomy" id="665079"/>
    <lineage>
        <taxon>Eukaryota</taxon>
        <taxon>Fungi</taxon>
        <taxon>Dikarya</taxon>
        <taxon>Ascomycota</taxon>
        <taxon>Pezizomycotina</taxon>
        <taxon>Leotiomycetes</taxon>
        <taxon>Helotiales</taxon>
        <taxon>Sclerotiniaceae</taxon>
        <taxon>Sclerotinia</taxon>
    </lineage>
</organism>
<dbReference type="HOGENOM" id="CLU_000680_3_3_1"/>
<dbReference type="OMA" id="MHRPANE"/>
<keyword evidence="3" id="KW-1185">Reference proteome</keyword>
<dbReference type="GeneID" id="5485546"/>
<evidence type="ECO:0000313" key="3">
    <source>
        <dbReference type="Proteomes" id="UP000001312"/>
    </source>
</evidence>
<evidence type="ECO:0000259" key="1">
    <source>
        <dbReference type="PROSITE" id="PS50878"/>
    </source>
</evidence>
<dbReference type="EMBL" id="CH476633">
    <property type="protein sequence ID" value="EDN93294.1"/>
    <property type="molecule type" value="Genomic_DNA"/>
</dbReference>
<dbReference type="PANTHER" id="PTHR33481:SF1">
    <property type="entry name" value="ENDONUCLEASE_EXONUCLEASE_PHOSPHATASE DOMAIN-CONTAINING PROTEIN-RELATED"/>
    <property type="match status" value="1"/>
</dbReference>
<gene>
    <name evidence="2" type="ORF">SS1G_09160</name>
</gene>
<protein>
    <recommendedName>
        <fullName evidence="1">Reverse transcriptase domain-containing protein</fullName>
    </recommendedName>
</protein>
<dbReference type="SUPFAM" id="SSF56672">
    <property type="entry name" value="DNA/RNA polymerases"/>
    <property type="match status" value="1"/>
</dbReference>
<dbReference type="InterPro" id="IPR000477">
    <property type="entry name" value="RT_dom"/>
</dbReference>
<name>A7EV02_SCLS1</name>
<evidence type="ECO:0000313" key="2">
    <source>
        <dbReference type="EMBL" id="EDN93294.1"/>
    </source>
</evidence>
<dbReference type="InterPro" id="IPR043502">
    <property type="entry name" value="DNA/RNA_pol_sf"/>
</dbReference>
<accession>A7EV02</accession>
<sequence>MDVKGAFDAVLPGRLVNRLREQGWSNKLVKWVQSFATNRYIKIRLDGEIGPKTKLECGLPQGSPISPILFMLYIAPLFWMGNPRKRFGYADDIALLATSDSLQKNCDTLQANMQEALEWGKTEGITFDPKKSELIHFYKGHRTLTEAPSVHTGSLNIEVNPGPLR</sequence>
<dbReference type="RefSeq" id="XP_001589439.1">
    <property type="nucleotide sequence ID" value="XM_001589389.1"/>
</dbReference>
<dbReference type="AlphaFoldDB" id="A7EV02"/>